<dbReference type="InterPro" id="IPR036291">
    <property type="entry name" value="NAD(P)-bd_dom_sf"/>
</dbReference>
<reference evidence="6 7" key="1">
    <citation type="submission" date="2019-02" db="EMBL/GenBank/DDBJ databases">
        <authorList>
            <consortium name="Pathogen Informatics"/>
        </authorList>
    </citation>
    <scope>NUCLEOTIDE SEQUENCE [LARGE SCALE GENOMIC DNA]</scope>
    <source>
        <strain evidence="6 7">3012STDY6756503</strain>
    </source>
</reference>
<dbReference type="Gene3D" id="1.10.1040.10">
    <property type="entry name" value="N-(1-d-carboxylethyl)-l-norvaline Dehydrogenase, domain 2"/>
    <property type="match status" value="1"/>
</dbReference>
<accession>A0ABD7V1J1</accession>
<dbReference type="GeneID" id="60749806"/>
<evidence type="ECO:0000256" key="2">
    <source>
        <dbReference type="ARBA" id="ARBA00022857"/>
    </source>
</evidence>
<dbReference type="Pfam" id="PF08546">
    <property type="entry name" value="ApbA_C"/>
    <property type="match status" value="1"/>
</dbReference>
<dbReference type="GO" id="GO:0016491">
    <property type="term" value="F:oxidoreductase activity"/>
    <property type="evidence" value="ECO:0007669"/>
    <property type="project" value="UniProtKB-KW"/>
</dbReference>
<comment type="similarity">
    <text evidence="1">Belongs to the ketopantoate reductase family.</text>
</comment>
<evidence type="ECO:0000259" key="5">
    <source>
        <dbReference type="Pfam" id="PF08546"/>
    </source>
</evidence>
<dbReference type="AlphaFoldDB" id="A0ABD7V1J1"/>
<dbReference type="InterPro" id="IPR050838">
    <property type="entry name" value="Ketopantoate_reductase"/>
</dbReference>
<keyword evidence="2" id="KW-0521">NADP</keyword>
<dbReference type="InterPro" id="IPR013752">
    <property type="entry name" value="KPA_reductase"/>
</dbReference>
<comment type="caution">
    <text evidence="6">The sequence shown here is derived from an EMBL/GenBank/DDBJ whole genome shotgun (WGS) entry which is preliminary data.</text>
</comment>
<gene>
    <name evidence="6" type="ORF">NCTC8139_01796</name>
</gene>
<keyword evidence="3" id="KW-0560">Oxidoreductase</keyword>
<evidence type="ECO:0000256" key="3">
    <source>
        <dbReference type="ARBA" id="ARBA00023002"/>
    </source>
</evidence>
<protein>
    <submittedName>
        <fullName evidence="6">2-dehydropantoate 2-reductase</fullName>
    </submittedName>
</protein>
<evidence type="ECO:0000313" key="6">
    <source>
        <dbReference type="EMBL" id="VFA88253.1"/>
    </source>
</evidence>
<dbReference type="PANTHER" id="PTHR43765">
    <property type="entry name" value="2-DEHYDROPANTOATE 2-REDUCTASE-RELATED"/>
    <property type="match status" value="1"/>
</dbReference>
<dbReference type="SUPFAM" id="SSF51735">
    <property type="entry name" value="NAD(P)-binding Rossmann-fold domains"/>
    <property type="match status" value="1"/>
</dbReference>
<proteinExistence type="inferred from homology"/>
<feature type="domain" description="Ketopantoate reductase N-terminal" evidence="4">
    <location>
        <begin position="5"/>
        <end position="163"/>
    </location>
</feature>
<evidence type="ECO:0000259" key="4">
    <source>
        <dbReference type="Pfam" id="PF02558"/>
    </source>
</evidence>
<sequence>MSRYVVIGAGAVGSAVAAGFSDAGIPVVLVSRGRTYQAIRERGLRYTHNGRTRTLDVDVVPGPDTLTLTPDDVLVLAVKTQDVAAALAEWAWRPVVSGGQTVGAAADLPIVLLQNGLEAERAALRYFDKVLGAITLTGARHVVTGEIHVANSPLAGQIIVGPYPSGVHGRGSALAATAESVVADLSVGGWLSQSVPDIERWLAWKTWISSTFAVGVLRGTDAELDELTDLVRDEARRVLIAAGHEFADPSAEVTYDANLAAIAPESGYGKGQQSTWQSFERGVGSEVDHLNGEIVAIARRHGLDAPFNAALQHVLGRSADAGEGPRVHLVDEVLARAAAPGATRAMTIGAP</sequence>
<dbReference type="InterPro" id="IPR008927">
    <property type="entry name" value="6-PGluconate_DH-like_C_sf"/>
</dbReference>
<dbReference type="InterPro" id="IPR013328">
    <property type="entry name" value="6PGD_dom2"/>
</dbReference>
<dbReference type="InterPro" id="IPR013332">
    <property type="entry name" value="KPR_N"/>
</dbReference>
<dbReference type="EMBL" id="CAACYD010000006">
    <property type="protein sequence ID" value="VFA88253.1"/>
    <property type="molecule type" value="Genomic_DNA"/>
</dbReference>
<evidence type="ECO:0000313" key="7">
    <source>
        <dbReference type="Proteomes" id="UP000360750"/>
    </source>
</evidence>
<name>A0ABD7V1J1_9ACTN</name>
<dbReference type="PANTHER" id="PTHR43765:SF2">
    <property type="entry name" value="2-DEHYDROPANTOATE 2-REDUCTASE"/>
    <property type="match status" value="1"/>
</dbReference>
<dbReference type="Proteomes" id="UP000360750">
    <property type="component" value="Unassembled WGS sequence"/>
</dbReference>
<organism evidence="6 7">
    <name type="scientific">Gordonia paraffinivorans</name>
    <dbReference type="NCBI Taxonomy" id="175628"/>
    <lineage>
        <taxon>Bacteria</taxon>
        <taxon>Bacillati</taxon>
        <taxon>Actinomycetota</taxon>
        <taxon>Actinomycetes</taxon>
        <taxon>Mycobacteriales</taxon>
        <taxon>Gordoniaceae</taxon>
        <taxon>Gordonia</taxon>
    </lineage>
</organism>
<dbReference type="Pfam" id="PF02558">
    <property type="entry name" value="ApbA"/>
    <property type="match status" value="1"/>
</dbReference>
<feature type="domain" description="Ketopantoate reductase C-terminal" evidence="5">
    <location>
        <begin position="220"/>
        <end position="315"/>
    </location>
</feature>
<dbReference type="Gene3D" id="3.40.50.720">
    <property type="entry name" value="NAD(P)-binding Rossmann-like Domain"/>
    <property type="match status" value="1"/>
</dbReference>
<evidence type="ECO:0000256" key="1">
    <source>
        <dbReference type="ARBA" id="ARBA00007870"/>
    </source>
</evidence>
<dbReference type="RefSeq" id="WP_131734057.1">
    <property type="nucleotide sequence ID" value="NZ_CAACYD010000006.1"/>
</dbReference>
<dbReference type="SUPFAM" id="SSF48179">
    <property type="entry name" value="6-phosphogluconate dehydrogenase C-terminal domain-like"/>
    <property type="match status" value="1"/>
</dbReference>